<proteinExistence type="predicted"/>
<dbReference type="Proteomes" id="UP000251889">
    <property type="component" value="Unassembled WGS sequence"/>
</dbReference>
<dbReference type="EMBL" id="QMFY01000006">
    <property type="protein sequence ID" value="RAW00580.1"/>
    <property type="molecule type" value="Genomic_DNA"/>
</dbReference>
<keyword evidence="2" id="KW-1185">Reference proteome</keyword>
<name>A0A364Y1S1_9BACT</name>
<gene>
    <name evidence="1" type="ORF">DQQ10_13360</name>
</gene>
<sequence>MKLEDYKKCFAQHYTEFVLKHRIGDDQVTENVAYEKIKNVLRVDLGEGQFFYFKEGRLQMIYISNETVIKKLWEEFKRGEDIDNPDQTLRSRAGKTSNQLVFPSRGIAASVTHDEVDFMELYPPCTMEDYLENIYREFQPFIR</sequence>
<accession>A0A364Y1S1</accession>
<dbReference type="RefSeq" id="WP_112747380.1">
    <property type="nucleotide sequence ID" value="NZ_QMFY01000006.1"/>
</dbReference>
<dbReference type="AlphaFoldDB" id="A0A364Y1S1"/>
<evidence type="ECO:0000313" key="1">
    <source>
        <dbReference type="EMBL" id="RAW00580.1"/>
    </source>
</evidence>
<protein>
    <submittedName>
        <fullName evidence="1">Uncharacterized protein</fullName>
    </submittedName>
</protein>
<dbReference type="OrthoDB" id="5192606at2"/>
<organism evidence="1 2">
    <name type="scientific">Pseudochryseolinea flava</name>
    <dbReference type="NCBI Taxonomy" id="2059302"/>
    <lineage>
        <taxon>Bacteria</taxon>
        <taxon>Pseudomonadati</taxon>
        <taxon>Bacteroidota</taxon>
        <taxon>Cytophagia</taxon>
        <taxon>Cytophagales</taxon>
        <taxon>Fulvivirgaceae</taxon>
        <taxon>Pseudochryseolinea</taxon>
    </lineage>
</organism>
<reference evidence="1 2" key="1">
    <citation type="submission" date="2018-06" db="EMBL/GenBank/DDBJ databases">
        <title>Chryseolinea flavus sp. nov., a member of the phylum Bacteroidetes isolated from soil.</title>
        <authorList>
            <person name="Li Y."/>
            <person name="Wang J."/>
        </authorList>
    </citation>
    <scope>NUCLEOTIDE SEQUENCE [LARGE SCALE GENOMIC DNA]</scope>
    <source>
        <strain evidence="1 2">SDU1-6</strain>
    </source>
</reference>
<evidence type="ECO:0000313" key="2">
    <source>
        <dbReference type="Proteomes" id="UP000251889"/>
    </source>
</evidence>
<comment type="caution">
    <text evidence="1">The sequence shown here is derived from an EMBL/GenBank/DDBJ whole genome shotgun (WGS) entry which is preliminary data.</text>
</comment>